<gene>
    <name evidence="4" type="ORF">DCS_03401</name>
</gene>
<dbReference type="PROSITE" id="PS00061">
    <property type="entry name" value="ADH_SHORT"/>
    <property type="match status" value="1"/>
</dbReference>
<evidence type="ECO:0000256" key="3">
    <source>
        <dbReference type="ARBA" id="ARBA00023002"/>
    </source>
</evidence>
<name>A0A151GH83_DRECN</name>
<comment type="caution">
    <text evidence="4">The sequence shown here is derived from an EMBL/GenBank/DDBJ whole genome shotgun (WGS) entry which is preliminary data.</text>
</comment>
<dbReference type="FunFam" id="3.40.50.720:FF:000643">
    <property type="entry name" value="Short chain dehydrogenase/reductase family oxidoreductase, putative"/>
    <property type="match status" value="1"/>
</dbReference>
<dbReference type="InterPro" id="IPR002347">
    <property type="entry name" value="SDR_fam"/>
</dbReference>
<dbReference type="Gene3D" id="3.40.50.720">
    <property type="entry name" value="NAD(P)-binding Rossmann-like Domain"/>
    <property type="match status" value="1"/>
</dbReference>
<keyword evidence="2" id="KW-0521">NADP</keyword>
<dbReference type="GeneID" id="63716044"/>
<dbReference type="InterPro" id="IPR020904">
    <property type="entry name" value="Sc_DH/Rdtase_CS"/>
</dbReference>
<dbReference type="PANTHER" id="PTHR44229:SF4">
    <property type="entry name" value="15-HYDROXYPROSTAGLANDIN DEHYDROGENASE [NAD(+)]"/>
    <property type="match status" value="1"/>
</dbReference>
<reference evidence="4 5" key="1">
    <citation type="journal article" date="2016" name="Sci. Rep.">
        <title>Insights into Adaptations to a Near-Obligate Nematode Endoparasitic Lifestyle from the Finished Genome of Drechmeria coniospora.</title>
        <authorList>
            <person name="Zhang L."/>
            <person name="Zhou Z."/>
            <person name="Guo Q."/>
            <person name="Fokkens L."/>
            <person name="Miskei M."/>
            <person name="Pocsi I."/>
            <person name="Zhang W."/>
            <person name="Chen M."/>
            <person name="Wang L."/>
            <person name="Sun Y."/>
            <person name="Donzelli B.G."/>
            <person name="Gibson D.M."/>
            <person name="Nelson D.R."/>
            <person name="Luo J.G."/>
            <person name="Rep M."/>
            <person name="Liu H."/>
            <person name="Yang S."/>
            <person name="Wang J."/>
            <person name="Krasnoff S.B."/>
            <person name="Xu Y."/>
            <person name="Molnar I."/>
            <person name="Lin M."/>
        </authorList>
    </citation>
    <scope>NUCLEOTIDE SEQUENCE [LARGE SCALE GENOMIC DNA]</scope>
    <source>
        <strain evidence="4 5">ARSEF 6962</strain>
    </source>
</reference>
<comment type="similarity">
    <text evidence="1">Belongs to the short-chain dehydrogenases/reductases (SDR) family.</text>
</comment>
<dbReference type="AlphaFoldDB" id="A0A151GH83"/>
<dbReference type="RefSeq" id="XP_040655753.1">
    <property type="nucleotide sequence ID" value="XM_040800720.1"/>
</dbReference>
<dbReference type="GO" id="GO:0005737">
    <property type="term" value="C:cytoplasm"/>
    <property type="evidence" value="ECO:0007669"/>
    <property type="project" value="TreeGrafter"/>
</dbReference>
<dbReference type="GO" id="GO:0016616">
    <property type="term" value="F:oxidoreductase activity, acting on the CH-OH group of donors, NAD or NADP as acceptor"/>
    <property type="evidence" value="ECO:0007669"/>
    <property type="project" value="TreeGrafter"/>
</dbReference>
<evidence type="ECO:0000313" key="4">
    <source>
        <dbReference type="EMBL" id="KYK56401.1"/>
    </source>
</evidence>
<accession>A0A151GH83</accession>
<dbReference type="PRINTS" id="PR00081">
    <property type="entry name" value="GDHRDH"/>
</dbReference>
<dbReference type="Proteomes" id="UP000076580">
    <property type="component" value="Chromosome 02"/>
</dbReference>
<proteinExistence type="inferred from homology"/>
<sequence>MTTVPFSVSGKTAIITGAGSGIGLAFAELLLDKGCNVLFADIALRPEAKTVVEKHAGGGGPRAVFVQTDVRCWPQLRRVLDKAVAEFGSFDIICPAAGVFEPAWSNFWHPPGSKQSGDDDDGGRYALLDINLTHPIRMTQLALSYWLHPDAAAPSAASSPASPSNAKRAILVSSIAAQLPTFQSPLYGASKAAISSFVRSLGRLDSSLGVRVNAVAPGIVRTPLWLEHPEKIVNLDQERDGWVTAEEVAEVMLWCLQSDDLVGGTIVEIGKDVTRNISIFNDPGPDMTVGKAMTASNVKDGDATVWDRLKDKNAWALGQHAKHE</sequence>
<keyword evidence="5" id="KW-1185">Reference proteome</keyword>
<dbReference type="EMBL" id="LAYC01000002">
    <property type="protein sequence ID" value="KYK56401.1"/>
    <property type="molecule type" value="Genomic_DNA"/>
</dbReference>
<dbReference type="PANTHER" id="PTHR44229">
    <property type="entry name" value="15-HYDROXYPROSTAGLANDIN DEHYDROGENASE [NAD(+)]"/>
    <property type="match status" value="1"/>
</dbReference>
<dbReference type="SUPFAM" id="SSF51735">
    <property type="entry name" value="NAD(P)-binding Rossmann-fold domains"/>
    <property type="match status" value="1"/>
</dbReference>
<keyword evidence="3" id="KW-0560">Oxidoreductase</keyword>
<evidence type="ECO:0000256" key="1">
    <source>
        <dbReference type="ARBA" id="ARBA00006484"/>
    </source>
</evidence>
<dbReference type="Pfam" id="PF00106">
    <property type="entry name" value="adh_short"/>
    <property type="match status" value="1"/>
</dbReference>
<evidence type="ECO:0000256" key="2">
    <source>
        <dbReference type="ARBA" id="ARBA00022857"/>
    </source>
</evidence>
<dbReference type="STRING" id="98403.A0A151GH83"/>
<organism evidence="4 5">
    <name type="scientific">Drechmeria coniospora</name>
    <name type="common">Nematophagous fungus</name>
    <name type="synonym">Meria coniospora</name>
    <dbReference type="NCBI Taxonomy" id="98403"/>
    <lineage>
        <taxon>Eukaryota</taxon>
        <taxon>Fungi</taxon>
        <taxon>Dikarya</taxon>
        <taxon>Ascomycota</taxon>
        <taxon>Pezizomycotina</taxon>
        <taxon>Sordariomycetes</taxon>
        <taxon>Hypocreomycetidae</taxon>
        <taxon>Hypocreales</taxon>
        <taxon>Ophiocordycipitaceae</taxon>
        <taxon>Drechmeria</taxon>
    </lineage>
</organism>
<dbReference type="InterPro" id="IPR036291">
    <property type="entry name" value="NAD(P)-bd_dom_sf"/>
</dbReference>
<evidence type="ECO:0000313" key="5">
    <source>
        <dbReference type="Proteomes" id="UP000076580"/>
    </source>
</evidence>
<dbReference type="InParanoid" id="A0A151GH83"/>
<protein>
    <submittedName>
        <fullName evidence="4">Nad-dependent 15-hydroxyprostaglandin dehydrogenase</fullName>
    </submittedName>
</protein>